<feature type="transmembrane region" description="Helical" evidence="6">
    <location>
        <begin position="1992"/>
        <end position="2011"/>
    </location>
</feature>
<reference evidence="9 10" key="1">
    <citation type="submission" date="2024-11" db="EMBL/GenBank/DDBJ databases">
        <title>Adaptive evolution of stress response genes in parasites aligns with host niche diversity.</title>
        <authorList>
            <person name="Hahn C."/>
            <person name="Resl P."/>
        </authorList>
    </citation>
    <scope>NUCLEOTIDE SEQUENCE [LARGE SCALE GENOMIC DNA]</scope>
    <source>
        <strain evidence="9">EGGRZ-B1_66</strain>
        <tissue evidence="9">Body</tissue>
    </source>
</reference>
<feature type="transmembrane region" description="Helical" evidence="6">
    <location>
        <begin position="2144"/>
        <end position="2164"/>
    </location>
</feature>
<feature type="domain" description="GAIN-B" evidence="7">
    <location>
        <begin position="1717"/>
        <end position="1931"/>
    </location>
</feature>
<dbReference type="SUPFAM" id="SSF49899">
    <property type="entry name" value="Concanavalin A-like lectins/glucanases"/>
    <property type="match status" value="4"/>
</dbReference>
<evidence type="ECO:0000256" key="5">
    <source>
        <dbReference type="ARBA" id="ARBA00023157"/>
    </source>
</evidence>
<dbReference type="Pfam" id="PF01825">
    <property type="entry name" value="GPS"/>
    <property type="match status" value="1"/>
</dbReference>
<evidence type="ECO:0000256" key="3">
    <source>
        <dbReference type="ARBA" id="ARBA00022989"/>
    </source>
</evidence>
<dbReference type="Proteomes" id="UP001626550">
    <property type="component" value="Unassembled WGS sequence"/>
</dbReference>
<proteinExistence type="predicted"/>
<feature type="transmembrane region" description="Helical" evidence="6">
    <location>
        <begin position="2170"/>
        <end position="2190"/>
    </location>
</feature>
<dbReference type="InterPro" id="IPR057244">
    <property type="entry name" value="GAIN_B"/>
</dbReference>
<accession>A0ABD2QAT9</accession>
<feature type="domain" description="G-protein coupled receptors family 2 profile 2" evidence="8">
    <location>
        <begin position="1953"/>
        <end position="2192"/>
    </location>
</feature>
<evidence type="ECO:0000259" key="7">
    <source>
        <dbReference type="PROSITE" id="PS50221"/>
    </source>
</evidence>
<evidence type="ECO:0000256" key="6">
    <source>
        <dbReference type="SAM" id="Phobius"/>
    </source>
</evidence>
<dbReference type="Gene3D" id="2.60.220.50">
    <property type="match status" value="1"/>
</dbReference>
<dbReference type="InterPro" id="IPR000832">
    <property type="entry name" value="GPCR_2_secretin-like"/>
</dbReference>
<dbReference type="InterPro" id="IPR013320">
    <property type="entry name" value="ConA-like_dom_sf"/>
</dbReference>
<protein>
    <recommendedName>
        <fullName evidence="11">GPS domain-containing protein</fullName>
    </recommendedName>
</protein>
<dbReference type="PANTHER" id="PTHR12011:SF347">
    <property type="entry name" value="FI21270P1-RELATED"/>
    <property type="match status" value="1"/>
</dbReference>
<keyword evidence="5" id="KW-1015">Disulfide bond</keyword>
<feature type="transmembrane region" description="Helical" evidence="6">
    <location>
        <begin position="1958"/>
        <end position="1980"/>
    </location>
</feature>
<dbReference type="InterPro" id="IPR017981">
    <property type="entry name" value="GPCR_2-like_7TM"/>
</dbReference>
<evidence type="ECO:0000259" key="8">
    <source>
        <dbReference type="PROSITE" id="PS50261"/>
    </source>
</evidence>
<dbReference type="PANTHER" id="PTHR12011">
    <property type="entry name" value="ADHESION G-PROTEIN COUPLED RECEPTOR"/>
    <property type="match status" value="1"/>
</dbReference>
<dbReference type="Pfam" id="PF13385">
    <property type="entry name" value="Laminin_G_3"/>
    <property type="match status" value="1"/>
</dbReference>
<dbReference type="EMBL" id="JBJKFK010000506">
    <property type="protein sequence ID" value="KAL3316640.1"/>
    <property type="molecule type" value="Genomic_DNA"/>
</dbReference>
<name>A0ABD2QAT9_9PLAT</name>
<keyword evidence="10" id="KW-1185">Reference proteome</keyword>
<dbReference type="InterPro" id="IPR000203">
    <property type="entry name" value="GPS"/>
</dbReference>
<feature type="transmembrane region" description="Helical" evidence="6">
    <location>
        <begin position="2023"/>
        <end position="2048"/>
    </location>
</feature>
<feature type="transmembrane region" description="Helical" evidence="6">
    <location>
        <begin position="2097"/>
        <end position="2123"/>
    </location>
</feature>
<gene>
    <name evidence="9" type="ORF">Ciccas_004708</name>
</gene>
<dbReference type="SMART" id="SM00303">
    <property type="entry name" value="GPS"/>
    <property type="match status" value="1"/>
</dbReference>
<dbReference type="Gene3D" id="1.20.1070.10">
    <property type="entry name" value="Rhodopsin 7-helix transmembrane proteins"/>
    <property type="match status" value="1"/>
</dbReference>
<evidence type="ECO:0008006" key="11">
    <source>
        <dbReference type="Google" id="ProtNLM"/>
    </source>
</evidence>
<dbReference type="GO" id="GO:0016020">
    <property type="term" value="C:membrane"/>
    <property type="evidence" value="ECO:0007669"/>
    <property type="project" value="UniProtKB-SubCell"/>
</dbReference>
<evidence type="ECO:0000313" key="9">
    <source>
        <dbReference type="EMBL" id="KAL3316640.1"/>
    </source>
</evidence>
<evidence type="ECO:0000256" key="4">
    <source>
        <dbReference type="ARBA" id="ARBA00023136"/>
    </source>
</evidence>
<keyword evidence="4 6" id="KW-0472">Membrane</keyword>
<dbReference type="InterPro" id="IPR046338">
    <property type="entry name" value="GAIN_dom_sf"/>
</dbReference>
<keyword evidence="2 6" id="KW-0812">Transmembrane</keyword>
<feature type="transmembrane region" description="Helical" evidence="6">
    <location>
        <begin position="2055"/>
        <end position="2077"/>
    </location>
</feature>
<sequence>MNSSVHNANHLRNRSDANNFSYARLNNEERQDLSFDEGLTPNLLSKGISVENKAGSKSCITLLPDFNKESIYYQKCLESPEKCEYGISFSLWVYFRDSSFSAKEYLLSSTPTNCQGYQIRIEGRSLIFQVTGRSRIWSMRVIIDKDRKYWINYGFIWASSTGQMKIYENNVLLSSANSDLTLSMSPSNAEVGKGLMLGCTTSHGEPEGVVANMTFYSLALWYWPVQSPQFLNGGLDFYLYVPVTPTISTTSAPVVIRSGPLYPAILTEYSNSANSDNSSTIYKTADFYADPSTVSNTLPLTDVATNTSHILMRDYFLLKSAQASGKIASFGSDTCPGNLTACLNGFSFSFWLFIPEGKDDNKLTVFEVTKSFCVTIFGHSIYIFFFGASSSSFGFRITSSVPRNAWINVGFVTNDPSFSEFFAYFNGQPTQVIRVVSVADGSPWKSGIVNGDLVLGSASASNLAVAKAKVTSLCFWYQKLQSTQTGLLMGYTAHQQTWLQNSDYFWTTDPYINQDAKAQIDTFPLLLRNRFSLASLYVPNDANLRISGADHDDTYGVPILDMKSSGYFMLGKRKSSKPSWDVLRWTNDCLLDPTPLSCSRNGFTLSIWVKIVTVSQTRTRFLLNSGNFGQESGVFQADFRGISVFTSGSLLGVSVSTQNLQWTLIIDSTVYKLRSWHNFGITWNDSEGLCLYIDGVDYGLRKTIADNVYKSPNAPPYLVVGRYDSDEDSTWLSPNTADQLAKSNSNPLKNPNWEMANIQLGEMAYVKKHMSYLSYVKLFRVMGNKFLPKNEPKFYSWLGENLLVPTSYQLMTSKKYKSRPGQVNLSPTKSKAEWQEDTFSVRLFGSTGLLLGPVENEPCLNSSISCGDGFFISGWFSLSTTTPEGANPNNFTQLLRGASGRMGLAFSPYKNSFHGWYTPQVTIAQDGSVNLGSDYWLCLYALDVYKEKRFAQWFHIGLNFMNQKLDLFYNGNKVKSCDRNAMASSEPSYEPLMRSIASLNKYIFAPQYVAVTSFQQLNPNESISVSLVTFKSIGIGNSVDVLQHMGLDNMQMTIFQNSEFFWPMSGQYQMMNSNRYRLFGSVTQTQDKNGNFGGALCTKNQATSYLQLSGDPLINSGGLSNLHKMCIIDSTGCSSFMVGLTFKLMSTPTSDLVLLSTTPDDAANNTIGFRLKLDSKAQVLKAEIFSRKNYCSNQVSTNASVAGSIKLSQWTELLVSWYSGKSPNIYSNSLMIAGTISGSCQALDSAYYNYPTNGLVYPNLIIGKGADGCFSNVQTQDDILQNSTELLHNSTTYCYPKAAGVLRFLGQVEDRATNLSSLFVNGTGSTSREYSCLFSLDCANEGLTLSFWIKAFKPVSLSSDGITILNAGGVPTHSGVRIFLTPNKDDSESLDLRIQVCTPKELWSLNGPKSIYWDQWTNVGMTFKSLTSTDGSILELYINGERTYLTSKLKPGTSGCPSESSVQRQLVLGAADMPFDAAIYQLAWWNSKVVSCTQMRNSKKLLTGSCDIDESVPELKICIDLNKCSIASGSICLDPTLDNIQSMASNAAVLNSVDDLGNLVNSAAQLIQNVLLDNSTSTKNDTLLAALVSSASIKTQLEKMTLDRPPTVSPVELAKYIVAYVDALQSPELNPLWSQVRELTKTTSDSAISGASLILNSLLIGSCQNISFNSSHVAVASFPVFSNVSLPNSSHLSMQKILPGMKLTKQEPSMAIYNFRPYSSGESQVNLPPNIFLQDNDTCNGFSVLLLPPTNSSTDPFVAGGIPTSSFDLTSVQSVAQVAYPNGRNLNLQHIKATKPKELVISSSVITIEPRRMNSTRIRLNDSTTWINFTLPLKPPNIPKAIDNYVSYYRKKWDALNISVQMQEAMKNGTKIDVDLALPVQCVFWKQHSFNSTGVWASDGCYLVRANISHVTCTCTHMTVFAIAMEPKNSIRRPLPFWELNGIFDYSQHELLRFNINMAGNSLSLVMTLTTIGLFVLKNCKSMHKVRYQVRINFFLSLTLWHILSIVTPLLEADLLHCQIVSVVWSFSFLAIHSWLCRESIYLFYAYVEGKFDNYLLNHICWGWGLPLLFTICSGAVTKLAPFADDIMCWLARESPVMWATLGFVCLLIVIAFLLTSITSCNLETPAYMDPHLILSLQFQMWQLWKIVVYESVVFIMTCLILYTPFIYSIYIYWILASLQGAVAVIYFAIHDEELWLMIFEKKWDRYSENDQLNSVTKKLLPKFVNDEEMLEVGQDEIYLRSIFSNKTGEELPDKENFEEPLNEIFYQR</sequence>
<comment type="subcellular location">
    <subcellularLocation>
        <location evidence="1">Membrane</location>
        <topology evidence="1">Multi-pass membrane protein</topology>
    </subcellularLocation>
</comment>
<dbReference type="Gene3D" id="2.60.120.200">
    <property type="match status" value="3"/>
</dbReference>
<keyword evidence="3 6" id="KW-1133">Transmembrane helix</keyword>
<evidence type="ECO:0000313" key="10">
    <source>
        <dbReference type="Proteomes" id="UP001626550"/>
    </source>
</evidence>
<organism evidence="9 10">
    <name type="scientific">Cichlidogyrus casuarinus</name>
    <dbReference type="NCBI Taxonomy" id="1844966"/>
    <lineage>
        <taxon>Eukaryota</taxon>
        <taxon>Metazoa</taxon>
        <taxon>Spiralia</taxon>
        <taxon>Lophotrochozoa</taxon>
        <taxon>Platyhelminthes</taxon>
        <taxon>Monogenea</taxon>
        <taxon>Monopisthocotylea</taxon>
        <taxon>Dactylogyridea</taxon>
        <taxon>Ancyrocephalidae</taxon>
        <taxon>Cichlidogyrus</taxon>
    </lineage>
</organism>
<dbReference type="PROSITE" id="PS50261">
    <property type="entry name" value="G_PROTEIN_RECEP_F2_4"/>
    <property type="match status" value="1"/>
</dbReference>
<evidence type="ECO:0000256" key="1">
    <source>
        <dbReference type="ARBA" id="ARBA00004141"/>
    </source>
</evidence>
<dbReference type="PROSITE" id="PS50221">
    <property type="entry name" value="GAIN_B"/>
    <property type="match status" value="1"/>
</dbReference>
<comment type="caution">
    <text evidence="9">The sequence shown here is derived from an EMBL/GenBank/DDBJ whole genome shotgun (WGS) entry which is preliminary data.</text>
</comment>
<evidence type="ECO:0000256" key="2">
    <source>
        <dbReference type="ARBA" id="ARBA00022692"/>
    </source>
</evidence>
<dbReference type="Pfam" id="PF00002">
    <property type="entry name" value="7tm_2"/>
    <property type="match status" value="1"/>
</dbReference>